<dbReference type="GO" id="GO:0006355">
    <property type="term" value="P:regulation of DNA-templated transcription"/>
    <property type="evidence" value="ECO:0007669"/>
    <property type="project" value="InterPro"/>
</dbReference>
<dbReference type="PANTHER" id="PTHR35401">
    <property type="entry name" value="COPG FAMILY HELIX-TURN-HELIX PROTEIN-RELATED-RELATED"/>
    <property type="match status" value="1"/>
</dbReference>
<dbReference type="Proteomes" id="UP000036406">
    <property type="component" value="Chromosome"/>
</dbReference>
<keyword evidence="1" id="KW-1277">Toxin-antitoxin system</keyword>
<reference evidence="3 4" key="1">
    <citation type="submission" date="2015-05" db="EMBL/GenBank/DDBJ databases">
        <title>Complete genome of Marinobacter psychrophilus strain 20041T isolated from sea-ice of the Canadian Basin.</title>
        <authorList>
            <person name="Song L."/>
            <person name="Ren L."/>
            <person name="Yu Y."/>
            <person name="Wang X."/>
        </authorList>
    </citation>
    <scope>NUCLEOTIDE SEQUENCE [LARGE SCALE GENOMIC DNA]</scope>
    <source>
        <strain evidence="3 4">20041</strain>
    </source>
</reference>
<keyword evidence="4" id="KW-1185">Reference proteome</keyword>
<evidence type="ECO:0000313" key="3">
    <source>
        <dbReference type="EMBL" id="AKO51397.1"/>
    </source>
</evidence>
<dbReference type="RefSeq" id="WP_048384160.1">
    <property type="nucleotide sequence ID" value="NZ_CP011494.1"/>
</dbReference>
<dbReference type="PATRIC" id="fig|330734.3.peg.529"/>
<dbReference type="InterPro" id="IPR014795">
    <property type="entry name" value="TacA_1-like"/>
</dbReference>
<evidence type="ECO:0008006" key="5">
    <source>
        <dbReference type="Google" id="ProtNLM"/>
    </source>
</evidence>
<dbReference type="Gene3D" id="1.20.5.780">
    <property type="entry name" value="Single helix bin"/>
    <property type="match status" value="1"/>
</dbReference>
<evidence type="ECO:0000313" key="4">
    <source>
        <dbReference type="Proteomes" id="UP000036406"/>
    </source>
</evidence>
<evidence type="ECO:0000256" key="2">
    <source>
        <dbReference type="ARBA" id="ARBA00049988"/>
    </source>
</evidence>
<name>A0A0H4I8M1_9GAMM</name>
<protein>
    <recommendedName>
        <fullName evidence="5">DUF1778 domain-containing protein</fullName>
    </recommendedName>
</protein>
<gene>
    <name evidence="3" type="ORF">ABA45_02345</name>
</gene>
<dbReference type="Pfam" id="PF08681">
    <property type="entry name" value="TacA1"/>
    <property type="match status" value="1"/>
</dbReference>
<dbReference type="AlphaFoldDB" id="A0A0H4I8M1"/>
<dbReference type="EMBL" id="CP011494">
    <property type="protein sequence ID" value="AKO51397.1"/>
    <property type="molecule type" value="Genomic_DNA"/>
</dbReference>
<dbReference type="KEGG" id="mpq:ABA45_02345"/>
<dbReference type="SUPFAM" id="SSF47598">
    <property type="entry name" value="Ribbon-helix-helix"/>
    <property type="match status" value="1"/>
</dbReference>
<dbReference type="PANTHER" id="PTHR35401:SF2">
    <property type="entry name" value="ABC-TYPE TRANSPORT SYSTEM"/>
    <property type="match status" value="1"/>
</dbReference>
<accession>A0A0H4I8M1</accession>
<dbReference type="InterPro" id="IPR010985">
    <property type="entry name" value="Ribbon_hlx_hlx"/>
</dbReference>
<dbReference type="STRING" id="330734.ABA45_02345"/>
<proteinExistence type="inferred from homology"/>
<organism evidence="3 4">
    <name type="scientific">Marinobacter psychrophilus</name>
    <dbReference type="NCBI Taxonomy" id="330734"/>
    <lineage>
        <taxon>Bacteria</taxon>
        <taxon>Pseudomonadati</taxon>
        <taxon>Pseudomonadota</taxon>
        <taxon>Gammaproteobacteria</taxon>
        <taxon>Pseudomonadales</taxon>
        <taxon>Marinobacteraceae</taxon>
        <taxon>Marinobacter</taxon>
    </lineage>
</organism>
<evidence type="ECO:0000256" key="1">
    <source>
        <dbReference type="ARBA" id="ARBA00022649"/>
    </source>
</evidence>
<sequence>MKTINNSGRKESRIVARVDDATQQFINAAAELCGMSVSQFLIDAARERAQVVTEQMTKIHVSLDTSNRMLEALDRPVSLSASTIAKVKRYKDVINENRNNHETA</sequence>
<comment type="similarity">
    <text evidence="2">Belongs to the TacA antitoxin family.</text>
</comment>